<dbReference type="EnsemblPlants" id="ORUFI03G10730.1">
    <property type="protein sequence ID" value="ORUFI03G10730.1"/>
    <property type="gene ID" value="ORUFI03G10730"/>
</dbReference>
<dbReference type="HOGENOM" id="CLU_1201503_0_0_1"/>
<dbReference type="Gramene" id="ORUFI03G10730.1">
    <property type="protein sequence ID" value="ORUFI03G10730.1"/>
    <property type="gene ID" value="ORUFI03G10730"/>
</dbReference>
<evidence type="ECO:0000313" key="2">
    <source>
        <dbReference type="Proteomes" id="UP000008022"/>
    </source>
</evidence>
<dbReference type="Proteomes" id="UP000008022">
    <property type="component" value="Unassembled WGS sequence"/>
</dbReference>
<evidence type="ECO:0000313" key="1">
    <source>
        <dbReference type="EnsemblPlants" id="ORUFI03G10730.1"/>
    </source>
</evidence>
<keyword evidence="2" id="KW-1185">Reference proteome</keyword>
<organism evidence="1 2">
    <name type="scientific">Oryza rufipogon</name>
    <name type="common">Brownbeard rice</name>
    <name type="synonym">Asian wild rice</name>
    <dbReference type="NCBI Taxonomy" id="4529"/>
    <lineage>
        <taxon>Eukaryota</taxon>
        <taxon>Viridiplantae</taxon>
        <taxon>Streptophyta</taxon>
        <taxon>Embryophyta</taxon>
        <taxon>Tracheophyta</taxon>
        <taxon>Spermatophyta</taxon>
        <taxon>Magnoliopsida</taxon>
        <taxon>Liliopsida</taxon>
        <taxon>Poales</taxon>
        <taxon>Poaceae</taxon>
        <taxon>BOP clade</taxon>
        <taxon>Oryzoideae</taxon>
        <taxon>Oryzeae</taxon>
        <taxon>Oryzinae</taxon>
        <taxon>Oryza</taxon>
    </lineage>
</organism>
<reference evidence="1" key="2">
    <citation type="submission" date="2015-06" db="UniProtKB">
        <authorList>
            <consortium name="EnsemblPlants"/>
        </authorList>
    </citation>
    <scope>IDENTIFICATION</scope>
</reference>
<proteinExistence type="predicted"/>
<dbReference type="STRING" id="4529.A0A0E0NSF3"/>
<dbReference type="AlphaFoldDB" id="A0A0E0NSF3"/>
<name>A0A0E0NSF3_ORYRU</name>
<sequence>MARRRRRSRSHGTDQGGAGGLELHVRATLSAGSRCALSPPVVVASLAPMSAPPSLVPSAAVAKKDLEQKLSFMGGQVPPAPTPGSHEAAVAAAELASTLEDGFVDPLMSRCCPMDKEMYTRKYLTNMACFPIKQAPKHGMKLVTLTGGGDVNKDGQAVPCRSDAKNLTQTIQLEFFWQFFVKLNQEEAEAAFAMHLDDFLPSLLEIIALKIARAEFIPPIHFDILTLNFGS</sequence>
<reference evidence="2" key="1">
    <citation type="submission" date="2013-06" db="EMBL/GenBank/DDBJ databases">
        <authorList>
            <person name="Zhao Q."/>
        </authorList>
    </citation>
    <scope>NUCLEOTIDE SEQUENCE</scope>
    <source>
        <strain evidence="2">cv. W1943</strain>
    </source>
</reference>
<accession>A0A0E0NSF3</accession>
<protein>
    <submittedName>
        <fullName evidence="1">Uncharacterized protein</fullName>
    </submittedName>
</protein>